<dbReference type="AlphaFoldDB" id="A0A9P1KCQ8"/>
<dbReference type="Proteomes" id="UP000032946">
    <property type="component" value="Chromosome"/>
</dbReference>
<dbReference type="RefSeq" id="WP_006621070.1">
    <property type="nucleotide sequence ID" value="NZ_FO818640.1"/>
</dbReference>
<gene>
    <name evidence="1" type="ORF">ARTHRO_11328</name>
</gene>
<evidence type="ECO:0000313" key="1">
    <source>
        <dbReference type="EMBL" id="CDM93655.1"/>
    </source>
</evidence>
<accession>A0A9P1KCQ8</accession>
<keyword evidence="2" id="KW-1185">Reference proteome</keyword>
<name>A0A9P1KCQ8_9CYAN</name>
<evidence type="ECO:0000313" key="2">
    <source>
        <dbReference type="Proteomes" id="UP000032946"/>
    </source>
</evidence>
<protein>
    <submittedName>
        <fullName evidence="1">Uncharacterized protein</fullName>
    </submittedName>
</protein>
<proteinExistence type="predicted"/>
<sequence>MPWNNQQNSTTTPTQLINQILTSGKLTYLQYLGLISIILSDTQINDLERHQINRIFDYVQNGRLTLIP</sequence>
<reference evidence="1 2" key="1">
    <citation type="submission" date="2014-02" db="EMBL/GenBank/DDBJ databases">
        <authorList>
            <person name="Genoscope - CEA"/>
        </authorList>
    </citation>
    <scope>NUCLEOTIDE SEQUENCE [LARGE SCALE GENOMIC DNA]</scope>
    <source>
        <strain evidence="1 2">PCC 8005</strain>
    </source>
</reference>
<dbReference type="EMBL" id="FO818640">
    <property type="protein sequence ID" value="CDM93655.1"/>
    <property type="molecule type" value="Genomic_DNA"/>
</dbReference>
<organism evidence="1 2">
    <name type="scientific">Limnospira indica PCC 8005</name>
    <dbReference type="NCBI Taxonomy" id="376219"/>
    <lineage>
        <taxon>Bacteria</taxon>
        <taxon>Bacillati</taxon>
        <taxon>Cyanobacteriota</taxon>
        <taxon>Cyanophyceae</taxon>
        <taxon>Oscillatoriophycideae</taxon>
        <taxon>Oscillatoriales</taxon>
        <taxon>Sirenicapillariaceae</taxon>
        <taxon>Limnospira</taxon>
    </lineage>
</organism>